<dbReference type="InterPro" id="IPR003346">
    <property type="entry name" value="Transposase_20"/>
</dbReference>
<gene>
    <name evidence="2" type="ORF">ABS770_27720</name>
</gene>
<organism evidence="2 3">
    <name type="scientific">Methylobacterium brachiatum</name>
    <dbReference type="NCBI Taxonomy" id="269660"/>
    <lineage>
        <taxon>Bacteria</taxon>
        <taxon>Pseudomonadati</taxon>
        <taxon>Pseudomonadota</taxon>
        <taxon>Alphaproteobacteria</taxon>
        <taxon>Hyphomicrobiales</taxon>
        <taxon>Methylobacteriaceae</taxon>
        <taxon>Methylobacterium</taxon>
    </lineage>
</organism>
<dbReference type="Proteomes" id="UP001432995">
    <property type="component" value="Unassembled WGS sequence"/>
</dbReference>
<accession>A0ABV1RB79</accession>
<evidence type="ECO:0000259" key="1">
    <source>
        <dbReference type="Pfam" id="PF02371"/>
    </source>
</evidence>
<reference evidence="2" key="1">
    <citation type="submission" date="2024-06" db="EMBL/GenBank/DDBJ databases">
        <authorList>
            <person name="Campbell A.G."/>
        </authorList>
    </citation>
    <scope>NUCLEOTIDE SEQUENCE</scope>
    <source>
        <strain evidence="2">EM17</strain>
    </source>
</reference>
<dbReference type="InterPro" id="IPR047650">
    <property type="entry name" value="Transpos_IS110"/>
</dbReference>
<sequence>MADAAAICEAVTRPSMRFVPIKSEEQQAVLVLHRARELLVRQRTQLINALRGHLAEFGRVEAQGASHVRRLLETMRTDMAVPELTRATLDCLALALDTLEAQIAAVEAKIGAWHKANPTSQRRAKVPGIGPLIASAITATVADAAAFRSGREFATWLGLTPRQKLTGGKQRLGPITPRGDQYLRRLLIVGAQTVLLRSKAAKANPWIQGLLARCARLKVAVALANRTARIAWAIMLRGESYQPIVTAS</sequence>
<dbReference type="Pfam" id="PF02371">
    <property type="entry name" value="Transposase_20"/>
    <property type="match status" value="1"/>
</dbReference>
<name>A0ABV1RB79_9HYPH</name>
<feature type="domain" description="Transposase IS116/IS110/IS902 C-terminal" evidence="1">
    <location>
        <begin position="125"/>
        <end position="199"/>
    </location>
</feature>
<evidence type="ECO:0000313" key="3">
    <source>
        <dbReference type="Proteomes" id="UP001432995"/>
    </source>
</evidence>
<protein>
    <submittedName>
        <fullName evidence="2">IS110 family transposase</fullName>
    </submittedName>
</protein>
<dbReference type="RefSeq" id="WP_350381516.1">
    <property type="nucleotide sequence ID" value="NZ_JBELQD010000072.1"/>
</dbReference>
<keyword evidence="3" id="KW-1185">Reference proteome</keyword>
<dbReference type="EMBL" id="JBELQD010000072">
    <property type="protein sequence ID" value="MER2292050.1"/>
    <property type="molecule type" value="Genomic_DNA"/>
</dbReference>
<proteinExistence type="predicted"/>
<dbReference type="PANTHER" id="PTHR33055">
    <property type="entry name" value="TRANSPOSASE FOR INSERTION SEQUENCE ELEMENT IS1111A"/>
    <property type="match status" value="1"/>
</dbReference>
<evidence type="ECO:0000313" key="2">
    <source>
        <dbReference type="EMBL" id="MER2292050.1"/>
    </source>
</evidence>
<comment type="caution">
    <text evidence="2">The sequence shown here is derived from an EMBL/GenBank/DDBJ whole genome shotgun (WGS) entry which is preliminary data.</text>
</comment>
<dbReference type="PANTHER" id="PTHR33055:SF3">
    <property type="entry name" value="PUTATIVE TRANSPOSASE FOR IS117-RELATED"/>
    <property type="match status" value="1"/>
</dbReference>
<dbReference type="NCBIfam" id="NF033542">
    <property type="entry name" value="transpos_IS110"/>
    <property type="match status" value="1"/>
</dbReference>